<feature type="region of interest" description="Disordered" evidence="1">
    <location>
        <begin position="90"/>
        <end position="155"/>
    </location>
</feature>
<keyword evidence="3" id="KW-1185">Reference proteome</keyword>
<name>A0ABM3SGM0_BALAC</name>
<evidence type="ECO:0000313" key="3">
    <source>
        <dbReference type="Proteomes" id="UP001652580"/>
    </source>
</evidence>
<dbReference type="RefSeq" id="XP_057388992.1">
    <property type="nucleotide sequence ID" value="XM_057533009.1"/>
</dbReference>
<evidence type="ECO:0000313" key="4">
    <source>
        <dbReference type="RefSeq" id="XP_057388992.1"/>
    </source>
</evidence>
<evidence type="ECO:0000256" key="1">
    <source>
        <dbReference type="SAM" id="MobiDB-lite"/>
    </source>
</evidence>
<dbReference type="PANTHER" id="PTHR37339:SF1">
    <property type="entry name" value="TESTIS-EXPRESSED PROTEIN 29"/>
    <property type="match status" value="1"/>
</dbReference>
<feature type="compositionally biased region" description="Polar residues" evidence="1">
    <location>
        <begin position="142"/>
        <end position="152"/>
    </location>
</feature>
<sequence>MRYAPEFKKSPSHLLKTFAVCDIPLYDICDYNVTRDRCQELGCCFYKGICYEKAVPTYVQVFSALIVIIAGAFIITIIYRVVQESRREKEVPTEVPLSSKSSAKVEMVPSGERPAGSKSPSTEPSHKSPESGREEGKAAGMTSFTSSVVSSGEDTRQPCQPFCKLYLFFSLDKSLSSPAGRGGFARWILPSAQVSRPQGHSLLETSPSLSCPPCPRRHILPGRGQRECRLSRSPGAGWRRESVSFCGACSCEVSPRCCGFQEAQLLVWSLTLLGGLWPEPLAG</sequence>
<reference evidence="4" key="1">
    <citation type="submission" date="2025-08" db="UniProtKB">
        <authorList>
            <consortium name="RefSeq"/>
        </authorList>
    </citation>
    <scope>IDENTIFICATION</scope>
</reference>
<proteinExistence type="predicted"/>
<protein>
    <submittedName>
        <fullName evidence="4">Testis-expressed protein 29 isoform X1</fullName>
    </submittedName>
</protein>
<organism evidence="3 4">
    <name type="scientific">Balaenoptera acutorostrata</name>
    <name type="common">Common minke whale</name>
    <name type="synonym">Balaena rostrata</name>
    <dbReference type="NCBI Taxonomy" id="9767"/>
    <lineage>
        <taxon>Eukaryota</taxon>
        <taxon>Metazoa</taxon>
        <taxon>Chordata</taxon>
        <taxon>Craniata</taxon>
        <taxon>Vertebrata</taxon>
        <taxon>Euteleostomi</taxon>
        <taxon>Mammalia</taxon>
        <taxon>Eutheria</taxon>
        <taxon>Laurasiatheria</taxon>
        <taxon>Artiodactyla</taxon>
        <taxon>Whippomorpha</taxon>
        <taxon>Cetacea</taxon>
        <taxon>Mysticeti</taxon>
        <taxon>Balaenopteridae</taxon>
        <taxon>Balaenoptera</taxon>
    </lineage>
</organism>
<gene>
    <name evidence="4" type="primary">TEX29</name>
</gene>
<dbReference type="Pfam" id="PF15839">
    <property type="entry name" value="TEX29"/>
    <property type="match status" value="1"/>
</dbReference>
<keyword evidence="2" id="KW-0472">Membrane</keyword>
<keyword evidence="2" id="KW-1133">Transmembrane helix</keyword>
<keyword evidence="2" id="KW-0812">Transmembrane</keyword>
<dbReference type="Proteomes" id="UP001652580">
    <property type="component" value="Chromosome 18"/>
</dbReference>
<evidence type="ECO:0000256" key="2">
    <source>
        <dbReference type="SAM" id="Phobius"/>
    </source>
</evidence>
<dbReference type="PANTHER" id="PTHR37339">
    <property type="entry name" value="TESTIS-EXPRESSED PROTEIN 29"/>
    <property type="match status" value="1"/>
</dbReference>
<feature type="transmembrane region" description="Helical" evidence="2">
    <location>
        <begin position="61"/>
        <end position="82"/>
    </location>
</feature>
<dbReference type="InterPro" id="IPR031685">
    <property type="entry name" value="TEX29"/>
</dbReference>
<accession>A0ABM3SGM0</accession>
<feature type="compositionally biased region" description="Basic and acidic residues" evidence="1">
    <location>
        <begin position="124"/>
        <end position="137"/>
    </location>
</feature>
<dbReference type="GeneID" id="103004401"/>